<keyword evidence="2" id="KW-0238">DNA-binding</keyword>
<feature type="domain" description="HTH crp-type" evidence="5">
    <location>
        <begin position="149"/>
        <end position="219"/>
    </location>
</feature>
<dbReference type="CDD" id="cd00038">
    <property type="entry name" value="CAP_ED"/>
    <property type="match status" value="1"/>
</dbReference>
<evidence type="ECO:0000256" key="3">
    <source>
        <dbReference type="ARBA" id="ARBA00023163"/>
    </source>
</evidence>
<dbReference type="Pfam" id="PF00027">
    <property type="entry name" value="cNMP_binding"/>
    <property type="match status" value="1"/>
</dbReference>
<keyword evidence="1" id="KW-0805">Transcription regulation</keyword>
<dbReference type="SUPFAM" id="SSF46785">
    <property type="entry name" value="Winged helix' DNA-binding domain"/>
    <property type="match status" value="1"/>
</dbReference>
<evidence type="ECO:0000256" key="2">
    <source>
        <dbReference type="ARBA" id="ARBA00023125"/>
    </source>
</evidence>
<dbReference type="SMART" id="SM00100">
    <property type="entry name" value="cNMP"/>
    <property type="match status" value="1"/>
</dbReference>
<dbReference type="Gene3D" id="1.10.10.10">
    <property type="entry name" value="Winged helix-like DNA-binding domain superfamily/Winged helix DNA-binding domain"/>
    <property type="match status" value="1"/>
</dbReference>
<dbReference type="InterPro" id="IPR000595">
    <property type="entry name" value="cNMP-bd_dom"/>
</dbReference>
<dbReference type="PRINTS" id="PR00034">
    <property type="entry name" value="HTHCRP"/>
</dbReference>
<evidence type="ECO:0000259" key="4">
    <source>
        <dbReference type="PROSITE" id="PS50042"/>
    </source>
</evidence>
<dbReference type="Proteomes" id="UP001302429">
    <property type="component" value="Chromosome"/>
</dbReference>
<evidence type="ECO:0000259" key="5">
    <source>
        <dbReference type="PROSITE" id="PS51063"/>
    </source>
</evidence>
<dbReference type="GO" id="GO:0003677">
    <property type="term" value="F:DNA binding"/>
    <property type="evidence" value="ECO:0007669"/>
    <property type="project" value="UniProtKB-KW"/>
</dbReference>
<dbReference type="PRINTS" id="PR00103">
    <property type="entry name" value="CAMPKINASE"/>
</dbReference>
<dbReference type="AlphaFoldDB" id="A0AA97I010"/>
<evidence type="ECO:0000256" key="1">
    <source>
        <dbReference type="ARBA" id="ARBA00023015"/>
    </source>
</evidence>
<dbReference type="InterPro" id="IPR018490">
    <property type="entry name" value="cNMP-bd_dom_sf"/>
</dbReference>
<dbReference type="InterPro" id="IPR036390">
    <property type="entry name" value="WH_DNA-bd_sf"/>
</dbReference>
<proteinExistence type="predicted"/>
<keyword evidence="7" id="KW-1185">Reference proteome</keyword>
<dbReference type="InterPro" id="IPR012318">
    <property type="entry name" value="HTH_CRP"/>
</dbReference>
<keyword evidence="3" id="KW-0804">Transcription</keyword>
<dbReference type="Pfam" id="PF13545">
    <property type="entry name" value="HTH_Crp_2"/>
    <property type="match status" value="1"/>
</dbReference>
<evidence type="ECO:0000313" key="6">
    <source>
        <dbReference type="EMBL" id="WOE73953.1"/>
    </source>
</evidence>
<evidence type="ECO:0000313" key="7">
    <source>
        <dbReference type="Proteomes" id="UP001302429"/>
    </source>
</evidence>
<dbReference type="SUPFAM" id="SSF51206">
    <property type="entry name" value="cAMP-binding domain-like"/>
    <property type="match status" value="1"/>
</dbReference>
<dbReference type="EMBL" id="CP136594">
    <property type="protein sequence ID" value="WOE73953.1"/>
    <property type="molecule type" value="Genomic_DNA"/>
</dbReference>
<reference evidence="6 7" key="1">
    <citation type="submission" date="2023-10" db="EMBL/GenBank/DDBJ databases">
        <title>Complete genome sequence of a Sphingomonadaceae bacterium.</title>
        <authorList>
            <person name="Yan C."/>
        </authorList>
    </citation>
    <scope>NUCLEOTIDE SEQUENCE [LARGE SCALE GENOMIC DNA]</scope>
    <source>
        <strain evidence="6 7">SCSIO 66989</strain>
    </source>
</reference>
<dbReference type="SMART" id="SM00419">
    <property type="entry name" value="HTH_CRP"/>
    <property type="match status" value="1"/>
</dbReference>
<dbReference type="KEGG" id="acoa:RB602_08755"/>
<dbReference type="InterPro" id="IPR014710">
    <property type="entry name" value="RmlC-like_jellyroll"/>
</dbReference>
<dbReference type="InterPro" id="IPR050397">
    <property type="entry name" value="Env_Response_Regulators"/>
</dbReference>
<dbReference type="GO" id="GO:0003700">
    <property type="term" value="F:DNA-binding transcription factor activity"/>
    <property type="evidence" value="ECO:0007669"/>
    <property type="project" value="TreeGrafter"/>
</dbReference>
<dbReference type="GO" id="GO:0005829">
    <property type="term" value="C:cytosol"/>
    <property type="evidence" value="ECO:0007669"/>
    <property type="project" value="TreeGrafter"/>
</dbReference>
<feature type="domain" description="Cyclic nucleotide-binding" evidence="4">
    <location>
        <begin position="15"/>
        <end position="135"/>
    </location>
</feature>
<gene>
    <name evidence="6" type="ORF">RB602_08755</name>
</gene>
<dbReference type="PANTHER" id="PTHR24567">
    <property type="entry name" value="CRP FAMILY TRANSCRIPTIONAL REGULATORY PROTEIN"/>
    <property type="match status" value="1"/>
</dbReference>
<dbReference type="Gene3D" id="2.60.120.10">
    <property type="entry name" value="Jelly Rolls"/>
    <property type="match status" value="1"/>
</dbReference>
<protein>
    <submittedName>
        <fullName evidence="6">Crp/Fnr family transcriptional regulator</fullName>
    </submittedName>
</protein>
<accession>A0AA97I010</accession>
<dbReference type="RefSeq" id="WP_317080182.1">
    <property type="nucleotide sequence ID" value="NZ_CP136594.1"/>
</dbReference>
<organism evidence="6 7">
    <name type="scientific">Alterisphingorhabdus coralli</name>
    <dbReference type="NCBI Taxonomy" id="3071408"/>
    <lineage>
        <taxon>Bacteria</taxon>
        <taxon>Pseudomonadati</taxon>
        <taxon>Pseudomonadota</taxon>
        <taxon>Alphaproteobacteria</taxon>
        <taxon>Sphingomonadales</taxon>
        <taxon>Sphingomonadaceae</taxon>
        <taxon>Alterisphingorhabdus (ex Yan et al. 2024)</taxon>
    </lineage>
</organism>
<dbReference type="PANTHER" id="PTHR24567:SF74">
    <property type="entry name" value="HTH-TYPE TRANSCRIPTIONAL REGULATOR ARCR"/>
    <property type="match status" value="1"/>
</dbReference>
<dbReference type="PROSITE" id="PS51063">
    <property type="entry name" value="HTH_CRP_2"/>
    <property type="match status" value="1"/>
</dbReference>
<name>A0AA97I010_9SPHN</name>
<sequence>MHAHELQKLLSQHSLFADSDDDALAAIILRGHLVTAQEGDVLLHQGDKGDILYIILSGMARISMVASNGHEIVLDYAEAGHVIGEIAFLDGGERSASVDALSDMTMLTLSRDAFAEILGSYPDLAMQLMKALARRLRQTNEIVEADRAFRSGPRLARYLLRLMLSGSEGDGRLKLKLSQSELGNFVGLSREQINRQLSAWSEHDVISIDSGNIHIKDQEMLMEIAEAIP</sequence>
<dbReference type="PROSITE" id="PS50042">
    <property type="entry name" value="CNMP_BINDING_3"/>
    <property type="match status" value="1"/>
</dbReference>
<dbReference type="InterPro" id="IPR036388">
    <property type="entry name" value="WH-like_DNA-bd_sf"/>
</dbReference>